<dbReference type="AlphaFoldDB" id="A0A269TGR9"/>
<dbReference type="EMBL" id="CP027569">
    <property type="protein sequence ID" value="AVO28024.1"/>
    <property type="molecule type" value="Genomic_DNA"/>
</dbReference>
<accession>A0A269TGR9</accession>
<name>A0A269TGR9_MEGEL</name>
<protein>
    <submittedName>
        <fullName evidence="3">Uncharacterized protein</fullName>
    </submittedName>
</protein>
<keyword evidence="1" id="KW-0175">Coiled coil</keyword>
<feature type="compositionally biased region" description="Basic and acidic residues" evidence="2">
    <location>
        <begin position="300"/>
        <end position="310"/>
    </location>
</feature>
<proteinExistence type="predicted"/>
<evidence type="ECO:0000256" key="1">
    <source>
        <dbReference type="SAM" id="Coils"/>
    </source>
</evidence>
<dbReference type="Proteomes" id="UP000238358">
    <property type="component" value="Chromosome"/>
</dbReference>
<dbReference type="RefSeq" id="WP_022498060.1">
    <property type="nucleotide sequence ID" value="NZ_JBJEXN010000007.1"/>
</dbReference>
<evidence type="ECO:0000256" key="2">
    <source>
        <dbReference type="SAM" id="MobiDB-lite"/>
    </source>
</evidence>
<evidence type="ECO:0000313" key="4">
    <source>
        <dbReference type="Proteomes" id="UP000238358"/>
    </source>
</evidence>
<evidence type="ECO:0000313" key="3">
    <source>
        <dbReference type="EMBL" id="AVO28024.1"/>
    </source>
</evidence>
<feature type="region of interest" description="Disordered" evidence="2">
    <location>
        <begin position="279"/>
        <end position="316"/>
    </location>
</feature>
<gene>
    <name evidence="3" type="ORF">C6Y28_10520</name>
</gene>
<sequence length="420" mass="48315">MTKLRPRDIFFNDPYFDYATCSKPGDLRLAKRVEVFGKWYKTPNLVTTLLSQERLTFSRYTGTDKEDALVLRIYERTADRLLINTYYTSQQNPEEIYAGTIHLERYDMAQTMESFSYMGIIDLLMLQTDSQILELTNVFEDVQMAKHAVAHALGIYLMAICDQPWSDEAVTGGQETPAMMMGKEKEELQQLREEKAQMDADKEELLRLRLEAKNRTTVLAELERLRQELESERAGREQERKQYEDRIRKQEQYIEKIKETASGQIAELLALRKELNKRQVRPDLSSGQAHRKVTPQEASRSARDPEDRGLDLPSFMTQRDYTRQLDRFLTGRQLALAGGDPDWQRRIQRRFGAVVIISGQPGDDRMLKESALLVINMEDGKTPLIRWAITEAKEKGCPILPIGPTNLNGFAKAIVGRVSG</sequence>
<dbReference type="OrthoDB" id="1625520at2"/>
<reference evidence="3 4" key="1">
    <citation type="journal article" date="2018" name="Genome Announc.">
        <title>Complete genomes of two Megasphaera elsdenii strains, NCIMB 702410 and ATCC 25940.</title>
        <authorList>
            <person name="Hatmaker E.A."/>
            <person name="O'Dell K."/>
            <person name="Riley L.A."/>
            <person name="Klingeman D.M."/>
            <person name="Guss A.M."/>
        </authorList>
    </citation>
    <scope>NUCLEOTIDE SEQUENCE [LARGE SCALE GENOMIC DNA]</scope>
    <source>
        <strain evidence="3 4">NCIMB702410</strain>
    </source>
</reference>
<organism evidence="3 4">
    <name type="scientific">Megasphaera elsdenii</name>
    <dbReference type="NCBI Taxonomy" id="907"/>
    <lineage>
        <taxon>Bacteria</taxon>
        <taxon>Bacillati</taxon>
        <taxon>Bacillota</taxon>
        <taxon>Negativicutes</taxon>
        <taxon>Veillonellales</taxon>
        <taxon>Veillonellaceae</taxon>
        <taxon>Megasphaera</taxon>
    </lineage>
</organism>
<feature type="coiled-coil region" evidence="1">
    <location>
        <begin position="181"/>
        <end position="278"/>
    </location>
</feature>